<dbReference type="Proteomes" id="UP000318186">
    <property type="component" value="Unassembled WGS sequence"/>
</dbReference>
<organism evidence="3 4">
    <name type="scientific">Streptomyces brevispora</name>
    <dbReference type="NCBI Taxonomy" id="887462"/>
    <lineage>
        <taxon>Bacteria</taxon>
        <taxon>Bacillati</taxon>
        <taxon>Actinomycetota</taxon>
        <taxon>Actinomycetes</taxon>
        <taxon>Kitasatosporales</taxon>
        <taxon>Streptomycetaceae</taxon>
        <taxon>Streptomyces</taxon>
    </lineage>
</organism>
<evidence type="ECO:0000256" key="1">
    <source>
        <dbReference type="ARBA" id="ARBA00022527"/>
    </source>
</evidence>
<dbReference type="PANTHER" id="PTHR35526">
    <property type="entry name" value="ANTI-SIGMA-F FACTOR RSBW-RELATED"/>
    <property type="match status" value="1"/>
</dbReference>
<reference evidence="3 4" key="1">
    <citation type="submission" date="2019-06" db="EMBL/GenBank/DDBJ databases">
        <title>Sequencing the genomes of 1000 actinobacteria strains.</title>
        <authorList>
            <person name="Klenk H.-P."/>
        </authorList>
    </citation>
    <scope>NUCLEOTIDE SEQUENCE [LARGE SCALE GENOMIC DNA]</scope>
    <source>
        <strain evidence="3 4">DSM 42059</strain>
    </source>
</reference>
<dbReference type="InterPro" id="IPR003594">
    <property type="entry name" value="HATPase_dom"/>
</dbReference>
<evidence type="ECO:0000259" key="2">
    <source>
        <dbReference type="Pfam" id="PF13581"/>
    </source>
</evidence>
<dbReference type="InterPro" id="IPR050267">
    <property type="entry name" value="Anti-sigma-factor_SerPK"/>
</dbReference>
<dbReference type="PANTHER" id="PTHR35526:SF3">
    <property type="entry name" value="ANTI-SIGMA-F FACTOR RSBW"/>
    <property type="match status" value="1"/>
</dbReference>
<feature type="domain" description="Histidine kinase/HSP90-like ATPase" evidence="2">
    <location>
        <begin position="20"/>
        <end position="144"/>
    </location>
</feature>
<proteinExistence type="predicted"/>
<evidence type="ECO:0000313" key="3">
    <source>
        <dbReference type="EMBL" id="TWG06498.1"/>
    </source>
</evidence>
<keyword evidence="1" id="KW-0418">Kinase</keyword>
<sequence length="153" mass="16590">MEASITPHRPRTERLFVQRFSSTPRGARLARRLAVHQLNVWGIPYRSDMSDTAALLVAELAANAATHGRVPGRDFELLLGMDAAGPERLGRLRIEVTDTRGECRPPGPGEVVKPPPGSGSGHGLVLVEALADRWAVLERVPGKTVGVELDLLY</sequence>
<dbReference type="Pfam" id="PF13581">
    <property type="entry name" value="HATPase_c_2"/>
    <property type="match status" value="1"/>
</dbReference>
<comment type="caution">
    <text evidence="3">The sequence shown here is derived from an EMBL/GenBank/DDBJ whole genome shotgun (WGS) entry which is preliminary data.</text>
</comment>
<dbReference type="GO" id="GO:0004674">
    <property type="term" value="F:protein serine/threonine kinase activity"/>
    <property type="evidence" value="ECO:0007669"/>
    <property type="project" value="UniProtKB-KW"/>
</dbReference>
<dbReference type="InterPro" id="IPR036890">
    <property type="entry name" value="HATPase_C_sf"/>
</dbReference>
<protein>
    <recommendedName>
        <fullName evidence="2">Histidine kinase/HSP90-like ATPase domain-containing protein</fullName>
    </recommendedName>
</protein>
<name>A0A561V4F3_9ACTN</name>
<gene>
    <name evidence="3" type="ORF">FHX80_114993</name>
</gene>
<dbReference type="RefSeq" id="WP_145766260.1">
    <property type="nucleotide sequence ID" value="NZ_VIWW01000001.1"/>
</dbReference>
<dbReference type="CDD" id="cd16936">
    <property type="entry name" value="HATPase_RsbW-like"/>
    <property type="match status" value="1"/>
</dbReference>
<dbReference type="Gene3D" id="3.30.565.10">
    <property type="entry name" value="Histidine kinase-like ATPase, C-terminal domain"/>
    <property type="match status" value="1"/>
</dbReference>
<evidence type="ECO:0000313" key="4">
    <source>
        <dbReference type="Proteomes" id="UP000318186"/>
    </source>
</evidence>
<dbReference type="AlphaFoldDB" id="A0A561V4F3"/>
<keyword evidence="1" id="KW-0723">Serine/threonine-protein kinase</keyword>
<dbReference type="OrthoDB" id="3473697at2"/>
<accession>A0A561V4F3</accession>
<keyword evidence="1" id="KW-0808">Transferase</keyword>
<dbReference type="EMBL" id="VIWW01000001">
    <property type="protein sequence ID" value="TWG06498.1"/>
    <property type="molecule type" value="Genomic_DNA"/>
</dbReference>